<accession>A0A1A9UFE3</accession>
<dbReference type="Proteomes" id="UP000078200">
    <property type="component" value="Unassembled WGS sequence"/>
</dbReference>
<dbReference type="EnsemblMetazoa" id="GAUT003117-RA">
    <property type="protein sequence ID" value="GAUT003117-PA"/>
    <property type="gene ID" value="GAUT003117"/>
</dbReference>
<evidence type="ECO:0000256" key="1">
    <source>
        <dbReference type="SAM" id="Phobius"/>
    </source>
</evidence>
<proteinExistence type="predicted"/>
<organism evidence="2 3">
    <name type="scientific">Glossina austeni</name>
    <name type="common">Savannah tsetse fly</name>
    <dbReference type="NCBI Taxonomy" id="7395"/>
    <lineage>
        <taxon>Eukaryota</taxon>
        <taxon>Metazoa</taxon>
        <taxon>Ecdysozoa</taxon>
        <taxon>Arthropoda</taxon>
        <taxon>Hexapoda</taxon>
        <taxon>Insecta</taxon>
        <taxon>Pterygota</taxon>
        <taxon>Neoptera</taxon>
        <taxon>Endopterygota</taxon>
        <taxon>Diptera</taxon>
        <taxon>Brachycera</taxon>
        <taxon>Muscomorpha</taxon>
        <taxon>Hippoboscoidea</taxon>
        <taxon>Glossinidae</taxon>
        <taxon>Glossina</taxon>
    </lineage>
</organism>
<protein>
    <submittedName>
        <fullName evidence="2">Uncharacterized protein</fullName>
    </submittedName>
</protein>
<feature type="transmembrane region" description="Helical" evidence="1">
    <location>
        <begin position="12"/>
        <end position="38"/>
    </location>
</feature>
<keyword evidence="1" id="KW-1133">Transmembrane helix</keyword>
<keyword evidence="1" id="KW-0812">Transmembrane</keyword>
<evidence type="ECO:0000313" key="2">
    <source>
        <dbReference type="EnsemblMetazoa" id="GAUT003117-PA"/>
    </source>
</evidence>
<evidence type="ECO:0000313" key="3">
    <source>
        <dbReference type="Proteomes" id="UP000078200"/>
    </source>
</evidence>
<reference evidence="2" key="1">
    <citation type="submission" date="2020-05" db="UniProtKB">
        <authorList>
            <consortium name="EnsemblMetazoa"/>
        </authorList>
    </citation>
    <scope>IDENTIFICATION</scope>
    <source>
        <strain evidence="2">TTRI</strain>
    </source>
</reference>
<dbReference type="VEuPathDB" id="VectorBase:GAUT003117"/>
<name>A0A1A9UFE3_GLOAU</name>
<keyword evidence="1" id="KW-0472">Membrane</keyword>
<dbReference type="AlphaFoldDB" id="A0A1A9UFE3"/>
<keyword evidence="3" id="KW-1185">Reference proteome</keyword>
<sequence>MLKNDLISRKGTYLTILWFAKLCSCLGSFLITVAAGTLNRLVKEELKTLYMFDHTIWYDLTCSSYQETQFKSKMDIFLLCPALVPGLCAYKSKHGQILLAGFREPVALCSDVIYLHNVTTPSYKPSVFSLFSHDH</sequence>